<dbReference type="EMBL" id="FUEG01000001">
    <property type="protein sequence ID" value="SJK97979.1"/>
    <property type="molecule type" value="Genomic_DNA"/>
</dbReference>
<dbReference type="Proteomes" id="UP000219338">
    <property type="component" value="Unassembled WGS sequence"/>
</dbReference>
<evidence type="ECO:0000313" key="1">
    <source>
        <dbReference type="EMBL" id="SJK97979.1"/>
    </source>
</evidence>
<sequence length="127" mass="14015">MVTLILCGVSNYTLSLLIWILRSWSRGLTDGAHVGVEDTDSLDMIRCIQWDAVLTEARTLISDGPSSQPFSLQALNQAFCKRSQKIKREWKGKVSIEDVPCPFFQSVLTNKYASALFDATGSGNVEG</sequence>
<dbReference type="AlphaFoldDB" id="A0A284QND3"/>
<protein>
    <submittedName>
        <fullName evidence="1">Uncharacterized protein</fullName>
    </submittedName>
</protein>
<name>A0A284QND3_ARMOS</name>
<proteinExistence type="predicted"/>
<evidence type="ECO:0000313" key="2">
    <source>
        <dbReference type="Proteomes" id="UP000219338"/>
    </source>
</evidence>
<gene>
    <name evidence="1" type="ORF">ARMOST_01235</name>
</gene>
<organism evidence="1 2">
    <name type="scientific">Armillaria ostoyae</name>
    <name type="common">Armillaria root rot fungus</name>
    <dbReference type="NCBI Taxonomy" id="47428"/>
    <lineage>
        <taxon>Eukaryota</taxon>
        <taxon>Fungi</taxon>
        <taxon>Dikarya</taxon>
        <taxon>Basidiomycota</taxon>
        <taxon>Agaricomycotina</taxon>
        <taxon>Agaricomycetes</taxon>
        <taxon>Agaricomycetidae</taxon>
        <taxon>Agaricales</taxon>
        <taxon>Marasmiineae</taxon>
        <taxon>Physalacriaceae</taxon>
        <taxon>Armillaria</taxon>
    </lineage>
</organism>
<reference evidence="2" key="1">
    <citation type="journal article" date="2017" name="Nat. Ecol. Evol.">
        <title>Genome expansion and lineage-specific genetic innovations in the forest pathogenic fungi Armillaria.</title>
        <authorList>
            <person name="Sipos G."/>
            <person name="Prasanna A.N."/>
            <person name="Walter M.C."/>
            <person name="O'Connor E."/>
            <person name="Balint B."/>
            <person name="Krizsan K."/>
            <person name="Kiss B."/>
            <person name="Hess J."/>
            <person name="Varga T."/>
            <person name="Slot J."/>
            <person name="Riley R."/>
            <person name="Boka B."/>
            <person name="Rigling D."/>
            <person name="Barry K."/>
            <person name="Lee J."/>
            <person name="Mihaltcheva S."/>
            <person name="LaButti K."/>
            <person name="Lipzen A."/>
            <person name="Waldron R."/>
            <person name="Moloney N.M."/>
            <person name="Sperisen C."/>
            <person name="Kredics L."/>
            <person name="Vagvoelgyi C."/>
            <person name="Patrignani A."/>
            <person name="Fitzpatrick D."/>
            <person name="Nagy I."/>
            <person name="Doyle S."/>
            <person name="Anderson J.B."/>
            <person name="Grigoriev I.V."/>
            <person name="Gueldener U."/>
            <person name="Muensterkoetter M."/>
            <person name="Nagy L.G."/>
        </authorList>
    </citation>
    <scope>NUCLEOTIDE SEQUENCE [LARGE SCALE GENOMIC DNA]</scope>
    <source>
        <strain evidence="2">C18/9</strain>
    </source>
</reference>
<accession>A0A284QND3</accession>
<keyword evidence="2" id="KW-1185">Reference proteome</keyword>